<comment type="caution">
    <text evidence="1">The sequence shown here is derived from an EMBL/GenBank/DDBJ whole genome shotgun (WGS) entry which is preliminary data.</text>
</comment>
<feature type="non-terminal residue" evidence="1">
    <location>
        <position position="1"/>
    </location>
</feature>
<sequence length="75" mass="8606">NASIIYPTEIIKAAQPSLAKAKFFKKKRVGGYNAGLVAKVEKLEKELQKAKRLEPWKRVVKARRMNQGYVIKCFQ</sequence>
<keyword evidence="2" id="KW-1185">Reference proteome</keyword>
<accession>A0ABQ7ZE63</accession>
<protein>
    <submittedName>
        <fullName evidence="1">Uncharacterized protein</fullName>
    </submittedName>
</protein>
<dbReference type="EMBL" id="JAGKQM010000015">
    <property type="protein sequence ID" value="KAH0878525.1"/>
    <property type="molecule type" value="Genomic_DNA"/>
</dbReference>
<name>A0ABQ7ZE63_BRANA</name>
<gene>
    <name evidence="1" type="ORF">HID58_065919</name>
</gene>
<evidence type="ECO:0000313" key="2">
    <source>
        <dbReference type="Proteomes" id="UP000824890"/>
    </source>
</evidence>
<evidence type="ECO:0000313" key="1">
    <source>
        <dbReference type="EMBL" id="KAH0878525.1"/>
    </source>
</evidence>
<proteinExistence type="predicted"/>
<organism evidence="1 2">
    <name type="scientific">Brassica napus</name>
    <name type="common">Rape</name>
    <dbReference type="NCBI Taxonomy" id="3708"/>
    <lineage>
        <taxon>Eukaryota</taxon>
        <taxon>Viridiplantae</taxon>
        <taxon>Streptophyta</taxon>
        <taxon>Embryophyta</taxon>
        <taxon>Tracheophyta</taxon>
        <taxon>Spermatophyta</taxon>
        <taxon>Magnoliopsida</taxon>
        <taxon>eudicotyledons</taxon>
        <taxon>Gunneridae</taxon>
        <taxon>Pentapetalae</taxon>
        <taxon>rosids</taxon>
        <taxon>malvids</taxon>
        <taxon>Brassicales</taxon>
        <taxon>Brassicaceae</taxon>
        <taxon>Brassiceae</taxon>
        <taxon>Brassica</taxon>
    </lineage>
</organism>
<reference evidence="1 2" key="1">
    <citation type="submission" date="2021-05" db="EMBL/GenBank/DDBJ databases">
        <title>Genome Assembly of Synthetic Allotetraploid Brassica napus Reveals Homoeologous Exchanges between Subgenomes.</title>
        <authorList>
            <person name="Davis J.T."/>
        </authorList>
    </citation>
    <scope>NUCLEOTIDE SEQUENCE [LARGE SCALE GENOMIC DNA]</scope>
    <source>
        <strain evidence="2">cv. Da-Ae</strain>
        <tissue evidence="1">Seedling</tissue>
    </source>
</reference>
<dbReference type="Proteomes" id="UP000824890">
    <property type="component" value="Unassembled WGS sequence"/>
</dbReference>